<dbReference type="KEGG" id="lvn:BWR22_05360"/>
<proteinExistence type="predicted"/>
<evidence type="ECO:0000313" key="4">
    <source>
        <dbReference type="Proteomes" id="UP000187506"/>
    </source>
</evidence>
<evidence type="ECO:0000256" key="2">
    <source>
        <dbReference type="SAM" id="SignalP"/>
    </source>
</evidence>
<feature type="signal peptide" evidence="2">
    <location>
        <begin position="1"/>
        <end position="21"/>
    </location>
</feature>
<organism evidence="3 4">
    <name type="scientific">Lacinutrix venerupis</name>
    <dbReference type="NCBI Taxonomy" id="1486034"/>
    <lineage>
        <taxon>Bacteria</taxon>
        <taxon>Pseudomonadati</taxon>
        <taxon>Bacteroidota</taxon>
        <taxon>Flavobacteriia</taxon>
        <taxon>Flavobacteriales</taxon>
        <taxon>Flavobacteriaceae</taxon>
        <taxon>Lacinutrix</taxon>
    </lineage>
</organism>
<dbReference type="RefSeq" id="WP_076732387.1">
    <property type="nucleotide sequence ID" value="NZ_CP019352.1"/>
</dbReference>
<keyword evidence="1" id="KW-0472">Membrane</keyword>
<dbReference type="Proteomes" id="UP000187506">
    <property type="component" value="Chromosome"/>
</dbReference>
<feature type="transmembrane region" description="Helical" evidence="1">
    <location>
        <begin position="92"/>
        <end position="117"/>
    </location>
</feature>
<keyword evidence="4" id="KW-1185">Reference proteome</keyword>
<dbReference type="AlphaFoldDB" id="A0AAC9LJF4"/>
<evidence type="ECO:0000313" key="3">
    <source>
        <dbReference type="EMBL" id="APX99760.1"/>
    </source>
</evidence>
<dbReference type="EMBL" id="CP019352">
    <property type="protein sequence ID" value="APX99760.1"/>
    <property type="molecule type" value="Genomic_DNA"/>
</dbReference>
<keyword evidence="1" id="KW-0812">Transmembrane</keyword>
<evidence type="ECO:0000256" key="1">
    <source>
        <dbReference type="SAM" id="Phobius"/>
    </source>
</evidence>
<feature type="chain" id="PRO_5041961408" evidence="2">
    <location>
        <begin position="22"/>
        <end position="244"/>
    </location>
</feature>
<protein>
    <submittedName>
        <fullName evidence="3">DUF4129 domain-containing protein</fullName>
    </submittedName>
</protein>
<accession>A0AAC9LJF4</accession>
<gene>
    <name evidence="3" type="ORF">BWR22_05360</name>
</gene>
<reference evidence="3 4" key="1">
    <citation type="submission" date="2017-01" db="EMBL/GenBank/DDBJ databases">
        <title>Complete genome of Lacinutrix venerupis DOK2-8 isolated from seawater in Dokdo.</title>
        <authorList>
            <person name="Chi W.-J."/>
            <person name="Kim J.H."/>
        </authorList>
    </citation>
    <scope>NUCLEOTIDE SEQUENCE [LARGE SCALE GENOMIC DNA]</scope>
    <source>
        <strain evidence="3 4">DOK2-8</strain>
    </source>
</reference>
<keyword evidence="2" id="KW-0732">Signal</keyword>
<name>A0AAC9LJF4_9FLAO</name>
<sequence length="244" mass="29279">MQLLRFLFLILFIGNFGYAQDAVITDDNTAPYYQKQDISKENLDTYKNKKAFNYEEKVADEDSLWTKFKRWLKGILHRFFSSIFGMDAATGILWFILRVLPYIVLAILIFLLIRFFLKVNSRNLIYGEQKKAEILFTDEEQIIKNENINALITEAVKQNDYRLAIRYYYLLVIKELSENNIIDWQQQKTNEDYIKEIKTNSIQMQFEKITKIYDYIWYGEFKIDAIKFENLKLNFINLNNQVKK</sequence>
<keyword evidence="1" id="KW-1133">Transmembrane helix</keyword>